<evidence type="ECO:0000313" key="1">
    <source>
        <dbReference type="EMBL" id="OAA59036.1"/>
    </source>
</evidence>
<keyword evidence="2" id="KW-1185">Reference proteome</keyword>
<sequence length="230" mass="25262">MADLSWSLDSTRLVFWQTLATVPDCGSATPPPSFRPRNLTVATAMFVATVSTRALTSPAVALGHMLLATPALGALLVLPRLHTPCTARRRATQREHHLGHNDNRDRVGGVQELFRRRAKLPERLGEGDRVGRGSVHLLVRRVLGYYTVQYREVMKKTGSSGYQTCTNVNTHILESKEILVTTIDGVEWPSPLSGTRGAGKIGEKTGPSFSQLFHIQTTIIMVLPSLREVS</sequence>
<gene>
    <name evidence="1" type="ORF">SPI_06238</name>
</gene>
<dbReference type="OrthoDB" id="10265322at2759"/>
<accession>A0A167RXJ1</accession>
<name>A0A167RXJ1_9HYPO</name>
<reference evidence="1 2" key="1">
    <citation type="journal article" date="2016" name="Genome Biol. Evol.">
        <title>Divergent and convergent evolution of fungal pathogenicity.</title>
        <authorList>
            <person name="Shang Y."/>
            <person name="Xiao G."/>
            <person name="Zheng P."/>
            <person name="Cen K."/>
            <person name="Zhan S."/>
            <person name="Wang C."/>
        </authorList>
    </citation>
    <scope>NUCLEOTIDE SEQUENCE [LARGE SCALE GENOMIC DNA]</scope>
    <source>
        <strain evidence="1 2">RCEF 264</strain>
    </source>
</reference>
<dbReference type="Proteomes" id="UP000076874">
    <property type="component" value="Unassembled WGS sequence"/>
</dbReference>
<protein>
    <submittedName>
        <fullName evidence="1">Uncharacterized protein</fullName>
    </submittedName>
</protein>
<dbReference type="EMBL" id="AZHD01000011">
    <property type="protein sequence ID" value="OAA59036.1"/>
    <property type="molecule type" value="Genomic_DNA"/>
</dbReference>
<organism evidence="1 2">
    <name type="scientific">Niveomyces insectorum RCEF 264</name>
    <dbReference type="NCBI Taxonomy" id="1081102"/>
    <lineage>
        <taxon>Eukaryota</taxon>
        <taxon>Fungi</taxon>
        <taxon>Dikarya</taxon>
        <taxon>Ascomycota</taxon>
        <taxon>Pezizomycotina</taxon>
        <taxon>Sordariomycetes</taxon>
        <taxon>Hypocreomycetidae</taxon>
        <taxon>Hypocreales</taxon>
        <taxon>Cordycipitaceae</taxon>
        <taxon>Niveomyces</taxon>
    </lineage>
</organism>
<dbReference type="AlphaFoldDB" id="A0A167RXJ1"/>
<comment type="caution">
    <text evidence="1">The sequence shown here is derived from an EMBL/GenBank/DDBJ whole genome shotgun (WGS) entry which is preliminary data.</text>
</comment>
<evidence type="ECO:0000313" key="2">
    <source>
        <dbReference type="Proteomes" id="UP000076874"/>
    </source>
</evidence>
<proteinExistence type="predicted"/>